<dbReference type="Proteomes" id="UP000287766">
    <property type="component" value="Unassembled WGS sequence"/>
</dbReference>
<comment type="catalytic activity">
    <reaction evidence="5 6">
        <text>biotin + L-lysyl-[protein] + ATP = N(6)-biotinyl-L-lysyl-[protein] + AMP + diphosphate + H(+)</text>
        <dbReference type="Rhea" id="RHEA:11756"/>
        <dbReference type="Rhea" id="RHEA-COMP:9752"/>
        <dbReference type="Rhea" id="RHEA-COMP:10505"/>
        <dbReference type="ChEBI" id="CHEBI:15378"/>
        <dbReference type="ChEBI" id="CHEBI:29969"/>
        <dbReference type="ChEBI" id="CHEBI:30616"/>
        <dbReference type="ChEBI" id="CHEBI:33019"/>
        <dbReference type="ChEBI" id="CHEBI:57586"/>
        <dbReference type="ChEBI" id="CHEBI:83144"/>
        <dbReference type="ChEBI" id="CHEBI:456215"/>
        <dbReference type="EC" id="6.3.4.15"/>
    </reaction>
</comment>
<dbReference type="GO" id="GO:0005737">
    <property type="term" value="C:cytoplasm"/>
    <property type="evidence" value="ECO:0007669"/>
    <property type="project" value="TreeGrafter"/>
</dbReference>
<sequence>MTQRQEQTLVKLIEILSDGQFHSGTQIGVELNLSRAAINQHIKKLSALGLDVYSVTGRGYRLNKPLQLLDEDKLASYLSREGAANMVLERIVGSSNDVLKTVVKQSSQTAGFAVVAEAQTAGRGRRGRSWSSPFGTNLYLSMYWPLENGMSQAMGLSVVIGTAIAKTFAEAGIQAVQLKWPNDVLVEKRKIAGILIELEGQATGPATAIIGIGVNLSMPEWAARDIEQPWIDLEQALGGNFDRNEWVARIITAVREALKIYQNQGIKPFRDSWNQFDAYQNQAVKLLMGAHAIRGVAVGIDEQGALLLKRDGKIEAYHAGEVSLRNDEATSR</sequence>
<dbReference type="SUPFAM" id="SSF50037">
    <property type="entry name" value="C-terminal domain of transcriptional repressors"/>
    <property type="match status" value="1"/>
</dbReference>
<evidence type="ECO:0000256" key="1">
    <source>
        <dbReference type="ARBA" id="ARBA00022598"/>
    </source>
</evidence>
<comment type="similarity">
    <text evidence="6">Belongs to the biotin--protein ligase family.</text>
</comment>
<protein>
    <recommendedName>
        <fullName evidence="6">Bifunctional ligase/repressor BirA</fullName>
    </recommendedName>
    <alternativeName>
        <fullName evidence="6">Biotin operon repressor</fullName>
    </alternativeName>
    <alternativeName>
        <fullName evidence="6">Biotin--[acetyl-CoA-carboxylase] ligase</fullName>
        <ecNumber evidence="6">6.3.4.15</ecNumber>
    </alternativeName>
    <alternativeName>
        <fullName evidence="6">Biotin--protein ligase</fullName>
    </alternativeName>
    <alternativeName>
        <fullName evidence="6">Biotin-[acetyl-CoA carboxylase] synthetase</fullName>
    </alternativeName>
</protein>
<dbReference type="GO" id="GO:0006355">
    <property type="term" value="P:regulation of DNA-templated transcription"/>
    <property type="evidence" value="ECO:0007669"/>
    <property type="project" value="UniProtKB-UniRule"/>
</dbReference>
<evidence type="ECO:0000256" key="3">
    <source>
        <dbReference type="ARBA" id="ARBA00022840"/>
    </source>
</evidence>
<evidence type="ECO:0000256" key="6">
    <source>
        <dbReference type="HAMAP-Rule" id="MF_00978"/>
    </source>
</evidence>
<evidence type="ECO:0000256" key="2">
    <source>
        <dbReference type="ARBA" id="ARBA00022741"/>
    </source>
</evidence>
<dbReference type="PANTHER" id="PTHR12835:SF5">
    <property type="entry name" value="BIOTIN--PROTEIN LIGASE"/>
    <property type="match status" value="1"/>
</dbReference>
<dbReference type="EC" id="6.3.4.15" evidence="6"/>
<dbReference type="RefSeq" id="WP_169929373.1">
    <property type="nucleotide sequence ID" value="NZ_PIPR01000001.1"/>
</dbReference>
<dbReference type="SUPFAM" id="SSF46785">
    <property type="entry name" value="Winged helix' DNA-binding domain"/>
    <property type="match status" value="1"/>
</dbReference>
<dbReference type="InterPro" id="IPR036390">
    <property type="entry name" value="WH_DNA-bd_sf"/>
</dbReference>
<evidence type="ECO:0000313" key="9">
    <source>
        <dbReference type="Proteomes" id="UP000287766"/>
    </source>
</evidence>
<feature type="binding site" evidence="6">
    <location>
        <begin position="94"/>
        <end position="96"/>
    </location>
    <ligand>
        <name>biotin</name>
        <dbReference type="ChEBI" id="CHEBI:57586"/>
    </ligand>
</feature>
<dbReference type="HAMAP" id="MF_00978">
    <property type="entry name" value="Bifunct_BirA"/>
    <property type="match status" value="1"/>
</dbReference>
<keyword evidence="4 6" id="KW-0092">Biotin</keyword>
<dbReference type="Gene3D" id="2.30.30.100">
    <property type="match status" value="1"/>
</dbReference>
<evidence type="ECO:0000256" key="4">
    <source>
        <dbReference type="ARBA" id="ARBA00023267"/>
    </source>
</evidence>
<dbReference type="InterPro" id="IPR003142">
    <property type="entry name" value="BPL_C"/>
</dbReference>
<dbReference type="Pfam" id="PF03099">
    <property type="entry name" value="BPL_LplA_LipB"/>
    <property type="match status" value="1"/>
</dbReference>
<feature type="binding site" evidence="6">
    <location>
        <position position="190"/>
    </location>
    <ligand>
        <name>biotin</name>
        <dbReference type="ChEBI" id="CHEBI:57586"/>
    </ligand>
</feature>
<feature type="domain" description="BPL/LPL catalytic" evidence="7">
    <location>
        <begin position="70"/>
        <end position="262"/>
    </location>
</feature>
<dbReference type="GO" id="GO:0004077">
    <property type="term" value="F:biotin--[biotin carboxyl-carrier protein] ligase activity"/>
    <property type="evidence" value="ECO:0007669"/>
    <property type="project" value="UniProtKB-UniRule"/>
</dbReference>
<evidence type="ECO:0000259" key="7">
    <source>
        <dbReference type="PROSITE" id="PS51733"/>
    </source>
</evidence>
<accession>A0A7Z6ZST0</accession>
<dbReference type="InterPro" id="IPR036388">
    <property type="entry name" value="WH-like_DNA-bd_sf"/>
</dbReference>
<evidence type="ECO:0000313" key="8">
    <source>
        <dbReference type="EMBL" id="RUO40638.1"/>
    </source>
</evidence>
<reference evidence="9" key="1">
    <citation type="journal article" date="2018" name="Front. Microbiol.">
        <title>Genome-Based Analysis Reveals the Taxonomy and Diversity of the Family Idiomarinaceae.</title>
        <authorList>
            <person name="Liu Y."/>
            <person name="Lai Q."/>
            <person name="Shao Z."/>
        </authorList>
    </citation>
    <scope>NUCLEOTIDE SEQUENCE [LARGE SCALE GENOMIC DNA]</scope>
    <source>
        <strain evidence="9">KYW314</strain>
    </source>
</reference>
<dbReference type="EMBL" id="PIPR01000001">
    <property type="protein sequence ID" value="RUO40638.1"/>
    <property type="molecule type" value="Genomic_DNA"/>
</dbReference>
<gene>
    <name evidence="6" type="primary">birA</name>
    <name evidence="8" type="ORF">CWE22_00015</name>
</gene>
<keyword evidence="1 6" id="KW-0436">Ligase</keyword>
<dbReference type="GO" id="GO:0005524">
    <property type="term" value="F:ATP binding"/>
    <property type="evidence" value="ECO:0007669"/>
    <property type="project" value="UniProtKB-UniRule"/>
</dbReference>
<dbReference type="InterPro" id="IPR004143">
    <property type="entry name" value="BPL_LPL_catalytic"/>
</dbReference>
<dbReference type="InterPro" id="IPR013196">
    <property type="entry name" value="HTH_11"/>
</dbReference>
<dbReference type="InterPro" id="IPR004408">
    <property type="entry name" value="Biotin_CoA_COase_ligase"/>
</dbReference>
<dbReference type="NCBIfam" id="TIGR00121">
    <property type="entry name" value="birA_ligase"/>
    <property type="match status" value="1"/>
</dbReference>
<keyword evidence="6" id="KW-0804">Transcription</keyword>
<feature type="binding site" evidence="6">
    <location>
        <position position="119"/>
    </location>
    <ligand>
        <name>biotin</name>
        <dbReference type="ChEBI" id="CHEBI:57586"/>
    </ligand>
</feature>
<dbReference type="Gene3D" id="1.10.10.10">
    <property type="entry name" value="Winged helix-like DNA-binding domain superfamily/Winged helix DNA-binding domain"/>
    <property type="match status" value="1"/>
</dbReference>
<comment type="function">
    <text evidence="6">Acts both as a biotin--[acetyl-CoA-carboxylase] ligase and a biotin-operon repressor. In the presence of ATP, BirA activates biotin to form the BirA-biotinyl-5'-adenylate (BirA-bio-5'-AMP or holoBirA) complex. HoloBirA can either transfer the biotinyl moiety to the biotin carboxyl carrier protein (BCCP) subunit of acetyl-CoA carboxylase, or bind to the biotin operator site and inhibit transcription of the operon.</text>
</comment>
<dbReference type="PANTHER" id="PTHR12835">
    <property type="entry name" value="BIOTIN PROTEIN LIGASE"/>
    <property type="match status" value="1"/>
</dbReference>
<keyword evidence="3 6" id="KW-0067">ATP-binding</keyword>
<keyword evidence="6" id="KW-0805">Transcription regulation</keyword>
<proteinExistence type="inferred from homology"/>
<dbReference type="InterPro" id="IPR030855">
    <property type="entry name" value="Bifunct_BirA"/>
</dbReference>
<dbReference type="Pfam" id="PF02237">
    <property type="entry name" value="BPL_C"/>
    <property type="match status" value="1"/>
</dbReference>
<comment type="caution">
    <text evidence="8">The sequence shown here is derived from an EMBL/GenBank/DDBJ whole genome shotgun (WGS) entry which is preliminary data.</text>
</comment>
<feature type="DNA-binding region" description="H-T-H motif" evidence="6">
    <location>
        <begin position="24"/>
        <end position="43"/>
    </location>
</feature>
<dbReference type="Gene3D" id="3.30.930.10">
    <property type="entry name" value="Bira Bifunctional Protein, Domain 2"/>
    <property type="match status" value="1"/>
</dbReference>
<keyword evidence="2 6" id="KW-0547">Nucleotide-binding</keyword>
<dbReference type="AlphaFoldDB" id="A0A7Z6ZST0"/>
<dbReference type="PROSITE" id="PS51733">
    <property type="entry name" value="BPL_LPL_CATALYTIC"/>
    <property type="match status" value="1"/>
</dbReference>
<keyword evidence="9" id="KW-1185">Reference proteome</keyword>
<dbReference type="InterPro" id="IPR045864">
    <property type="entry name" value="aa-tRNA-synth_II/BPL/LPL"/>
</dbReference>
<evidence type="ECO:0000256" key="5">
    <source>
        <dbReference type="ARBA" id="ARBA00047846"/>
    </source>
</evidence>
<name>A0A7Z6ZST0_9GAMM</name>
<organism evidence="8 9">
    <name type="scientific">Pseudidiomarina aestuarii</name>
    <dbReference type="NCBI Taxonomy" id="624146"/>
    <lineage>
        <taxon>Bacteria</taxon>
        <taxon>Pseudomonadati</taxon>
        <taxon>Pseudomonadota</taxon>
        <taxon>Gammaproteobacteria</taxon>
        <taxon>Alteromonadales</taxon>
        <taxon>Idiomarinaceae</taxon>
        <taxon>Pseudidiomarina</taxon>
    </lineage>
</organism>
<dbReference type="NCBIfam" id="NF008847">
    <property type="entry name" value="PRK11886.1-2"/>
    <property type="match status" value="1"/>
</dbReference>
<dbReference type="CDD" id="cd16442">
    <property type="entry name" value="BPL"/>
    <property type="match status" value="1"/>
</dbReference>
<keyword evidence="6" id="KW-0678">Repressor</keyword>
<dbReference type="InterPro" id="IPR008988">
    <property type="entry name" value="Transcriptional_repressor_C"/>
</dbReference>
<feature type="binding site" evidence="6">
    <location>
        <begin position="123"/>
        <end position="125"/>
    </location>
    <ligand>
        <name>biotin</name>
        <dbReference type="ChEBI" id="CHEBI:57586"/>
    </ligand>
</feature>
<keyword evidence="6" id="KW-0238">DNA-binding</keyword>
<dbReference type="SUPFAM" id="SSF55681">
    <property type="entry name" value="Class II aaRS and biotin synthetases"/>
    <property type="match status" value="1"/>
</dbReference>
<dbReference type="GO" id="GO:0003677">
    <property type="term" value="F:DNA binding"/>
    <property type="evidence" value="ECO:0007669"/>
    <property type="project" value="UniProtKB-UniRule"/>
</dbReference>
<dbReference type="Pfam" id="PF08279">
    <property type="entry name" value="HTH_11"/>
    <property type="match status" value="1"/>
</dbReference>